<reference evidence="2 3" key="1">
    <citation type="journal article" date="2012" name="ISME J.">
        <title>Nitrification expanded: discovery, physiology and genomics of a nitrite-oxidizing bacterium from the phylum Chloroflexi.</title>
        <authorList>
            <person name="Sorokin D.Y."/>
            <person name="Lucker S."/>
            <person name="Vejmelkova D."/>
            <person name="Kostrikina N.A."/>
            <person name="Kleerebezem R."/>
            <person name="Rijpstra W.I."/>
            <person name="Damste J.S."/>
            <person name="Le Paslier D."/>
            <person name="Muyzer G."/>
            <person name="Wagner M."/>
            <person name="van Loosdrecht M.C."/>
            <person name="Daims H."/>
        </authorList>
    </citation>
    <scope>NUCLEOTIDE SEQUENCE [LARGE SCALE GENOMIC DNA]</scope>
    <source>
        <strain evidence="3">none</strain>
    </source>
</reference>
<comment type="caution">
    <text evidence="2">The sequence shown here is derived from an EMBL/GenBank/DDBJ whole genome shotgun (WGS) entry which is preliminary data.</text>
</comment>
<dbReference type="Pfam" id="PF13625">
    <property type="entry name" value="Helicase_C_3"/>
    <property type="match status" value="1"/>
</dbReference>
<dbReference type="EMBL" id="CAGS01000150">
    <property type="protein sequence ID" value="CCF83496.1"/>
    <property type="molecule type" value="Genomic_DNA"/>
</dbReference>
<evidence type="ECO:0000259" key="1">
    <source>
        <dbReference type="Pfam" id="PF13625"/>
    </source>
</evidence>
<dbReference type="Proteomes" id="UP000004221">
    <property type="component" value="Unassembled WGS sequence"/>
</dbReference>
<evidence type="ECO:0000313" key="2">
    <source>
        <dbReference type="EMBL" id="CCF83496.1"/>
    </source>
</evidence>
<keyword evidence="3" id="KW-1185">Reference proteome</keyword>
<accession>I4EFN4</accession>
<evidence type="ECO:0000313" key="3">
    <source>
        <dbReference type="Proteomes" id="UP000004221"/>
    </source>
</evidence>
<gene>
    <name evidence="2" type="ORF">NITHO_2330001</name>
</gene>
<sequence>MELVGIPKGPLVIRVTRRGSLIATGAEAEAEGPAREGPPLAVQPNFDIFLLTPSPRRVWALSAFAEGSHLDRVSIYRLNEQSVLRSLEAGVSVRNVVRFLEHQNGSPLPQNVAYALDEWERRHRIVGVRGSLLLHVDGEAAAGEIERLLRERGVAAERLSGDRLLVALPQDGDATAFVERIARTLRDVGHVPRRV</sequence>
<dbReference type="InterPro" id="IPR032830">
    <property type="entry name" value="XPB/Ssl2_N"/>
</dbReference>
<organism evidence="2 3">
    <name type="scientific">Nitrolancea hollandica Lb</name>
    <dbReference type="NCBI Taxonomy" id="1129897"/>
    <lineage>
        <taxon>Bacteria</taxon>
        <taxon>Pseudomonadati</taxon>
        <taxon>Thermomicrobiota</taxon>
        <taxon>Thermomicrobia</taxon>
        <taxon>Sphaerobacterales</taxon>
        <taxon>Sphaerobacterineae</taxon>
        <taxon>Sphaerobacteraceae</taxon>
        <taxon>Nitrolancea</taxon>
    </lineage>
</organism>
<protein>
    <recommendedName>
        <fullName evidence="1">Helicase XPB/Ssl2 N-terminal domain-containing protein</fullName>
    </recommendedName>
</protein>
<dbReference type="AlphaFoldDB" id="I4EFN4"/>
<proteinExistence type="predicted"/>
<feature type="domain" description="Helicase XPB/Ssl2 N-terminal" evidence="1">
    <location>
        <begin position="41"/>
        <end position="149"/>
    </location>
</feature>
<name>I4EFN4_9BACT</name>